<dbReference type="Gene3D" id="3.40.50.150">
    <property type="entry name" value="Vaccinia Virus protein VP39"/>
    <property type="match status" value="1"/>
</dbReference>
<keyword evidence="1" id="KW-0698">rRNA processing</keyword>
<accession>A0ABV4AHE8</accession>
<feature type="binding site" evidence="1">
    <location>
        <position position="42"/>
    </location>
    <ligand>
        <name>S-adenosyl-L-methionine</name>
        <dbReference type="ChEBI" id="CHEBI:59789"/>
    </ligand>
</feature>
<feature type="binding site" evidence="1">
    <location>
        <position position="100"/>
    </location>
    <ligand>
        <name>S-adenosyl-L-methionine</name>
        <dbReference type="ChEBI" id="CHEBI:59789"/>
    </ligand>
</feature>
<comment type="subunit">
    <text evidence="1">Monomer.</text>
</comment>
<dbReference type="InterPro" id="IPR029063">
    <property type="entry name" value="SAM-dependent_MTases_sf"/>
</dbReference>
<feature type="site" description="Interaction with substrate rRNA" evidence="1">
    <location>
        <position position="4"/>
    </location>
</feature>
<reference evidence="2 3" key="1">
    <citation type="submission" date="2024-07" db="EMBL/GenBank/DDBJ databases">
        <authorList>
            <person name="Ren Q."/>
        </authorList>
    </citation>
    <scope>NUCLEOTIDE SEQUENCE [LARGE SCALE GENOMIC DNA]</scope>
    <source>
        <strain evidence="2 3">REN37</strain>
    </source>
</reference>
<keyword evidence="1" id="KW-0694">RNA-binding</keyword>
<dbReference type="EC" id="2.1.1.266" evidence="1"/>
<comment type="function">
    <text evidence="1">Specifically methylates the adenine in position 2030 of 23S rRNA.</text>
</comment>
<dbReference type="Proteomes" id="UP001562065">
    <property type="component" value="Unassembled WGS sequence"/>
</dbReference>
<evidence type="ECO:0000313" key="3">
    <source>
        <dbReference type="Proteomes" id="UP001562065"/>
    </source>
</evidence>
<dbReference type="Pfam" id="PF04378">
    <property type="entry name" value="RsmJ"/>
    <property type="match status" value="1"/>
</dbReference>
<comment type="catalytic activity">
    <reaction evidence="1">
        <text>adenosine(2030) in 23S rRNA + S-adenosyl-L-methionine = N(6)-methyladenosine(2030) in 23S rRNA + S-adenosyl-L-homocysteine + H(+)</text>
        <dbReference type="Rhea" id="RHEA:43736"/>
        <dbReference type="Rhea" id="RHEA-COMP:10668"/>
        <dbReference type="Rhea" id="RHEA-COMP:10669"/>
        <dbReference type="ChEBI" id="CHEBI:15378"/>
        <dbReference type="ChEBI" id="CHEBI:57856"/>
        <dbReference type="ChEBI" id="CHEBI:59789"/>
        <dbReference type="ChEBI" id="CHEBI:74411"/>
        <dbReference type="ChEBI" id="CHEBI:74449"/>
        <dbReference type="EC" id="2.1.1.266"/>
    </reaction>
</comment>
<comment type="similarity">
    <text evidence="1">Belongs to the RlmJ family.</text>
</comment>
<feature type="binding site" evidence="1">
    <location>
        <position position="164"/>
    </location>
    <ligand>
        <name>S-adenosyl-L-methionine</name>
        <dbReference type="ChEBI" id="CHEBI:59789"/>
    </ligand>
</feature>
<keyword evidence="1" id="KW-0949">S-adenosyl-L-methionine</keyword>
<dbReference type="SUPFAM" id="SSF53335">
    <property type="entry name" value="S-adenosyl-L-methionine-dependent methyltransferases"/>
    <property type="match status" value="1"/>
</dbReference>
<dbReference type="InterPro" id="IPR007473">
    <property type="entry name" value="RlmJ"/>
</dbReference>
<sequence>MLSYQHGYHAGNAADLHKHAILTLVLQYLRRKPKPFTALDVYAGRGLYDLSGHIAQKTKEADAGILRAWEQSWPAALGDYRQVLRHCNPHREHLQFYPGSPTILDQLLPADSPLQLCELHPQEHNALEKLFERKPRVHIHRRDALEALGGLLPPTPRRGLVLIDPSYEQGQDYRRVGEAVLQAHQRWPQGVILLWYPLLGDERHLPMLRNLVASSMPMLQCEWAYRPRGAGMHGSGMLVVNPPYLLAEQLNGLSAWFGSLVQAGSPSLLIRPHNLS</sequence>
<dbReference type="EMBL" id="JBGCUO010000001">
    <property type="protein sequence ID" value="MEY1661972.1"/>
    <property type="molecule type" value="Genomic_DNA"/>
</dbReference>
<evidence type="ECO:0000313" key="2">
    <source>
        <dbReference type="EMBL" id="MEY1661972.1"/>
    </source>
</evidence>
<dbReference type="RefSeq" id="WP_369455217.1">
    <property type="nucleotide sequence ID" value="NZ_JBGCUO010000001.1"/>
</dbReference>
<dbReference type="PANTHER" id="PTHR37426:SF1">
    <property type="entry name" value="RIBOSOMAL RNA LARGE SUBUNIT METHYLTRANSFERASE J"/>
    <property type="match status" value="1"/>
</dbReference>
<name>A0ABV4AHE8_9GAMM</name>
<evidence type="ECO:0000256" key="1">
    <source>
        <dbReference type="HAMAP-Rule" id="MF_00934"/>
    </source>
</evidence>
<feature type="binding site" evidence="1">
    <location>
        <begin position="143"/>
        <end position="144"/>
    </location>
    <ligand>
        <name>S-adenosyl-L-methionine</name>
        <dbReference type="ChEBI" id="CHEBI:59789"/>
    </ligand>
</feature>
<dbReference type="PANTHER" id="PTHR37426">
    <property type="entry name" value="RIBOSOMAL RNA LARGE SUBUNIT METHYLTRANSFERASE J"/>
    <property type="match status" value="1"/>
</dbReference>
<feature type="binding site" evidence="1">
    <location>
        <position position="118"/>
    </location>
    <ligand>
        <name>S-adenosyl-L-methionine</name>
        <dbReference type="ChEBI" id="CHEBI:59789"/>
    </ligand>
</feature>
<proteinExistence type="inferred from homology"/>
<gene>
    <name evidence="1" type="primary">rlmJ</name>
    <name evidence="2" type="ORF">AB5I84_07400</name>
</gene>
<feature type="active site" description="Proton acceptor" evidence="1">
    <location>
        <position position="164"/>
    </location>
</feature>
<protein>
    <recommendedName>
        <fullName evidence="1">Ribosomal RNA large subunit methyltransferase J</fullName>
        <ecNumber evidence="1">2.1.1.266</ecNumber>
    </recommendedName>
    <alternativeName>
        <fullName evidence="1">23S rRNA (adenine(2030)-N6)-methyltransferase</fullName>
    </alternativeName>
    <alternativeName>
        <fullName evidence="1">23S rRNA m6A2030 methyltransferase</fullName>
    </alternativeName>
</protein>
<keyword evidence="3" id="KW-1185">Reference proteome</keyword>
<comment type="caution">
    <text evidence="2">The sequence shown here is derived from an EMBL/GenBank/DDBJ whole genome shotgun (WGS) entry which is preliminary data.</text>
</comment>
<keyword evidence="1 2" id="KW-0808">Transferase</keyword>
<dbReference type="GO" id="GO:0036307">
    <property type="term" value="F:23S rRNA (adenine(2030)-N(6))-methyltransferase activity"/>
    <property type="evidence" value="ECO:0007669"/>
    <property type="project" value="UniProtKB-EC"/>
</dbReference>
<organism evidence="2 3">
    <name type="scientific">Isoalcanivorax beigongshangi</name>
    <dbReference type="NCBI Taxonomy" id="3238810"/>
    <lineage>
        <taxon>Bacteria</taxon>
        <taxon>Pseudomonadati</taxon>
        <taxon>Pseudomonadota</taxon>
        <taxon>Gammaproteobacteria</taxon>
        <taxon>Oceanospirillales</taxon>
        <taxon>Alcanivoracaceae</taxon>
        <taxon>Isoalcanivorax</taxon>
    </lineage>
</organism>
<dbReference type="HAMAP" id="MF_00934">
    <property type="entry name" value="23SrRNA_methyltr_J"/>
    <property type="match status" value="1"/>
</dbReference>
<feature type="binding site" evidence="1">
    <location>
        <position position="19"/>
    </location>
    <ligand>
        <name>S-adenosyl-L-methionine</name>
        <dbReference type="ChEBI" id="CHEBI:59789"/>
    </ligand>
</feature>
<keyword evidence="1 2" id="KW-0489">Methyltransferase</keyword>